<dbReference type="InterPro" id="IPR050655">
    <property type="entry name" value="Plant_B3_domain"/>
</dbReference>
<dbReference type="PROSITE" id="PS50863">
    <property type="entry name" value="B3"/>
    <property type="match status" value="3"/>
</dbReference>
<feature type="compositionally biased region" description="Basic and acidic residues" evidence="6">
    <location>
        <begin position="284"/>
        <end position="295"/>
    </location>
</feature>
<feature type="domain" description="TF-B3" evidence="7">
    <location>
        <begin position="414"/>
        <end position="508"/>
    </location>
</feature>
<dbReference type="eggNOG" id="ENOG502S27N">
    <property type="taxonomic scope" value="Eukaryota"/>
</dbReference>
<dbReference type="GO" id="GO:0003677">
    <property type="term" value="F:DNA binding"/>
    <property type="evidence" value="ECO:0007669"/>
    <property type="project" value="UniProtKB-KW"/>
</dbReference>
<keyword evidence="8" id="KW-1185">Reference proteome</keyword>
<keyword evidence="4" id="KW-0804">Transcription</keyword>
<dbReference type="InterPro" id="IPR015300">
    <property type="entry name" value="DNA-bd_pseudobarrel_sf"/>
</dbReference>
<dbReference type="Proteomes" id="UP001652600">
    <property type="component" value="Chromosome 8"/>
</dbReference>
<feature type="compositionally biased region" description="Low complexity" evidence="6">
    <location>
        <begin position="185"/>
        <end position="195"/>
    </location>
</feature>
<dbReference type="PANTHER" id="PTHR31920">
    <property type="entry name" value="B3 DOMAIN-CONTAINING"/>
    <property type="match status" value="1"/>
</dbReference>
<feature type="compositionally biased region" description="Basic and acidic residues" evidence="6">
    <location>
        <begin position="252"/>
        <end position="262"/>
    </location>
</feature>
<dbReference type="CDD" id="cd10017">
    <property type="entry name" value="B3_DNA"/>
    <property type="match status" value="3"/>
</dbReference>
<dbReference type="SMR" id="A0A1S3B0K5"/>
<evidence type="ECO:0000313" key="9">
    <source>
        <dbReference type="RefSeq" id="XP_008440222.1"/>
    </source>
</evidence>
<dbReference type="PANTHER" id="PTHR31920:SF108">
    <property type="entry name" value="B3 DOMAIN-CONTAINING TRANSCRIPTION FACTOR VRN1-LIKE"/>
    <property type="match status" value="1"/>
</dbReference>
<dbReference type="GeneID" id="103484740"/>
<feature type="domain" description="TF-B3" evidence="7">
    <location>
        <begin position="58"/>
        <end position="155"/>
    </location>
</feature>
<feature type="domain" description="TF-B3" evidence="7">
    <location>
        <begin position="302"/>
        <end position="399"/>
    </location>
</feature>
<name>A0A1S3B0K5_CUCME</name>
<dbReference type="RefSeq" id="XP_008440222.1">
    <property type="nucleotide sequence ID" value="XM_008442000.3"/>
</dbReference>
<sequence>MVNSILQTSSNHTIASEQTLPFLLHSLQHRHSSIFTSGLSPKIQNIHTQTHTMSSSPKFFRMVLQRNLDDPKLMIPKKFVEDYGKVLSNSVNLKLSDGREWKVGLRTATNGAVWLEKGWDKFSEHYCLEFGSLLIFTLLDGRRSSDFGVTIFDPTGVETKYFSSSPQFNEDSYSHSDSDSDSDSDGNTNTNSDINTDSDSDESSESFRGHSKKRKNVSVPCSQSRRKMRKDDSFTIKTEPAEAEAEAEAEEECNHISRETQSRKKRVIPKHEVKVSRKKQQSPRKVETTQRFSSKSDHKPSFKVVMRRSNVQGRFIMVIPYDFAVKYLSEEFGTINLQTTNGRNWQLLYKWRRTDRATFAYISSGWKQFVEKNRLKQGDVGLFQLVSKHRILFTKLQNDSLSTKKETATTGNPFFEVDIVSKSYMFSFLNIPTRFARTYFSPKMQSASLQVGNKKWDVALKQYESRARFSSGWGTFRVENGLEDGDTCLFEMVNTKLCVFEVSIFKNVSTSVSMD</sequence>
<dbReference type="AlphaFoldDB" id="A0A1S3B0K5"/>
<evidence type="ECO:0000256" key="5">
    <source>
        <dbReference type="ARBA" id="ARBA00023242"/>
    </source>
</evidence>
<evidence type="ECO:0000256" key="1">
    <source>
        <dbReference type="ARBA" id="ARBA00004123"/>
    </source>
</evidence>
<keyword evidence="3" id="KW-0238">DNA-binding</keyword>
<organism evidence="8 9">
    <name type="scientific">Cucumis melo</name>
    <name type="common">Muskmelon</name>
    <dbReference type="NCBI Taxonomy" id="3656"/>
    <lineage>
        <taxon>Eukaryota</taxon>
        <taxon>Viridiplantae</taxon>
        <taxon>Streptophyta</taxon>
        <taxon>Embryophyta</taxon>
        <taxon>Tracheophyta</taxon>
        <taxon>Spermatophyta</taxon>
        <taxon>Magnoliopsida</taxon>
        <taxon>eudicotyledons</taxon>
        <taxon>Gunneridae</taxon>
        <taxon>Pentapetalae</taxon>
        <taxon>rosids</taxon>
        <taxon>fabids</taxon>
        <taxon>Cucurbitales</taxon>
        <taxon>Cucurbitaceae</taxon>
        <taxon>Benincaseae</taxon>
        <taxon>Cucumis</taxon>
    </lineage>
</organism>
<keyword evidence="2" id="KW-0805">Transcription regulation</keyword>
<dbReference type="SUPFAM" id="SSF101936">
    <property type="entry name" value="DNA-binding pseudobarrel domain"/>
    <property type="match status" value="3"/>
</dbReference>
<dbReference type="OrthoDB" id="1864528at2759"/>
<dbReference type="KEGG" id="cmo:103484740"/>
<dbReference type="InterPro" id="IPR003340">
    <property type="entry name" value="B3_DNA-bd"/>
</dbReference>
<dbReference type="SMART" id="SM01019">
    <property type="entry name" value="B3"/>
    <property type="match status" value="3"/>
</dbReference>
<dbReference type="InParanoid" id="A0A1S3B0K5"/>
<evidence type="ECO:0000313" key="8">
    <source>
        <dbReference type="Proteomes" id="UP001652600"/>
    </source>
</evidence>
<accession>A0A1S3B0K5</accession>
<comment type="subcellular location">
    <subcellularLocation>
        <location evidence="1">Nucleus</location>
    </subcellularLocation>
</comment>
<proteinExistence type="predicted"/>
<protein>
    <submittedName>
        <fullName evidence="9">B3 domain-containing transcription factor VRN1-like</fullName>
    </submittedName>
</protein>
<feature type="region of interest" description="Disordered" evidence="6">
    <location>
        <begin position="163"/>
        <end position="295"/>
    </location>
</feature>
<dbReference type="GO" id="GO:0005634">
    <property type="term" value="C:nucleus"/>
    <property type="evidence" value="ECO:0007669"/>
    <property type="project" value="UniProtKB-SubCell"/>
</dbReference>
<gene>
    <name evidence="9" type="primary">LOC103484740</name>
</gene>
<dbReference type="Pfam" id="PF02362">
    <property type="entry name" value="B3"/>
    <property type="match status" value="3"/>
</dbReference>
<evidence type="ECO:0000256" key="2">
    <source>
        <dbReference type="ARBA" id="ARBA00023015"/>
    </source>
</evidence>
<evidence type="ECO:0000256" key="6">
    <source>
        <dbReference type="SAM" id="MobiDB-lite"/>
    </source>
</evidence>
<feature type="compositionally biased region" description="Acidic residues" evidence="6">
    <location>
        <begin position="241"/>
        <end position="251"/>
    </location>
</feature>
<evidence type="ECO:0000256" key="3">
    <source>
        <dbReference type="ARBA" id="ARBA00023125"/>
    </source>
</evidence>
<evidence type="ECO:0000259" key="7">
    <source>
        <dbReference type="PROSITE" id="PS50863"/>
    </source>
</evidence>
<evidence type="ECO:0000256" key="4">
    <source>
        <dbReference type="ARBA" id="ARBA00023163"/>
    </source>
</evidence>
<dbReference type="Gene3D" id="2.40.330.10">
    <property type="entry name" value="DNA-binding pseudobarrel domain"/>
    <property type="match status" value="3"/>
</dbReference>
<reference evidence="9" key="1">
    <citation type="submission" date="2025-08" db="UniProtKB">
        <authorList>
            <consortium name="RefSeq"/>
        </authorList>
    </citation>
    <scope>IDENTIFICATION</scope>
    <source>
        <tissue evidence="9">Stem</tissue>
    </source>
</reference>
<keyword evidence="5" id="KW-0539">Nucleus</keyword>